<dbReference type="EMBL" id="BK015029">
    <property type="protein sequence ID" value="DAD87887.1"/>
    <property type="molecule type" value="Genomic_DNA"/>
</dbReference>
<reference evidence="1" key="1">
    <citation type="journal article" date="2021" name="Proc. Natl. Acad. Sci. U.S.A.">
        <title>A Catalog of Tens of Thousands of Viruses from Human Metagenomes Reveals Hidden Associations with Chronic Diseases.</title>
        <authorList>
            <person name="Tisza M.J."/>
            <person name="Buck C.B."/>
        </authorList>
    </citation>
    <scope>NUCLEOTIDE SEQUENCE</scope>
    <source>
        <strain evidence="1">Ct43U4</strain>
    </source>
</reference>
<evidence type="ECO:0000313" key="1">
    <source>
        <dbReference type="EMBL" id="DAD87887.1"/>
    </source>
</evidence>
<proteinExistence type="predicted"/>
<protein>
    <submittedName>
        <fullName evidence="1">Uncharacterized protein</fullName>
    </submittedName>
</protein>
<accession>A0A8S5N0I5</accession>
<organism evidence="1">
    <name type="scientific">Siphoviridae sp. ct43U4</name>
    <dbReference type="NCBI Taxonomy" id="2826285"/>
    <lineage>
        <taxon>Viruses</taxon>
        <taxon>Duplodnaviria</taxon>
        <taxon>Heunggongvirae</taxon>
        <taxon>Uroviricota</taxon>
        <taxon>Caudoviricetes</taxon>
    </lineage>
</organism>
<name>A0A8S5N0I5_9CAUD</name>
<sequence>MDLLAEMDKWEKGEESIFDEIKQDDFVFSFFPCIRFENQANMLIQGFRNPDIYKPMVDRLDISREREREREVCGMDTFASFARLCL</sequence>